<dbReference type="Pfam" id="PF00255">
    <property type="entry name" value="GSHPx"/>
    <property type="match status" value="1"/>
</dbReference>
<evidence type="ECO:0000259" key="6">
    <source>
        <dbReference type="PROSITE" id="PS51352"/>
    </source>
</evidence>
<feature type="active site" evidence="4">
    <location>
        <position position="35"/>
    </location>
</feature>
<dbReference type="InterPro" id="IPR029759">
    <property type="entry name" value="GPX_AS"/>
</dbReference>
<sequence>MEIYSYMADKPNGEKVSLDEYKGKVLLVVNTASKCGFTPQFEGLQELYEKYSDQGLEILGFPSDQFMNQEFSSNDEIMDFCKVNYGVSFPMFAKTDVKGESAHPLFKYLTNEQKGMMGSEVKWNFTKFLVDKEGKVVGRFAPQTKPAKLEKEIVELLK</sequence>
<dbReference type="InterPro" id="IPR013766">
    <property type="entry name" value="Thioredoxin_domain"/>
</dbReference>
<evidence type="ECO:0000313" key="7">
    <source>
        <dbReference type="EMBL" id="RLQ97134.1"/>
    </source>
</evidence>
<dbReference type="PROSITE" id="PS00460">
    <property type="entry name" value="GLUTATHIONE_PEROXID_1"/>
    <property type="match status" value="1"/>
</dbReference>
<dbReference type="SUPFAM" id="SSF52833">
    <property type="entry name" value="Thioredoxin-like"/>
    <property type="match status" value="1"/>
</dbReference>
<dbReference type="FunFam" id="3.40.30.10:FF:000010">
    <property type="entry name" value="Glutathione peroxidase"/>
    <property type="match status" value="1"/>
</dbReference>
<dbReference type="EMBL" id="RCVZ01000002">
    <property type="protein sequence ID" value="RLQ97134.1"/>
    <property type="molecule type" value="Genomic_DNA"/>
</dbReference>
<dbReference type="PIRSF" id="PIRSF000303">
    <property type="entry name" value="Glutathion_perox"/>
    <property type="match status" value="1"/>
</dbReference>
<gene>
    <name evidence="7" type="ORF">D9X91_02980</name>
</gene>
<evidence type="ECO:0000256" key="2">
    <source>
        <dbReference type="ARBA" id="ARBA00022559"/>
    </source>
</evidence>
<dbReference type="InterPro" id="IPR036249">
    <property type="entry name" value="Thioredoxin-like_sf"/>
</dbReference>
<evidence type="ECO:0000256" key="3">
    <source>
        <dbReference type="ARBA" id="ARBA00023002"/>
    </source>
</evidence>
<dbReference type="GO" id="GO:0034599">
    <property type="term" value="P:cellular response to oxidative stress"/>
    <property type="evidence" value="ECO:0007669"/>
    <property type="project" value="TreeGrafter"/>
</dbReference>
<dbReference type="PANTHER" id="PTHR11592">
    <property type="entry name" value="GLUTATHIONE PEROXIDASE"/>
    <property type="match status" value="1"/>
</dbReference>
<keyword evidence="8" id="KW-1185">Reference proteome</keyword>
<dbReference type="CDD" id="cd00340">
    <property type="entry name" value="GSH_Peroxidase"/>
    <property type="match status" value="1"/>
</dbReference>
<evidence type="ECO:0000256" key="4">
    <source>
        <dbReference type="PIRSR" id="PIRSR000303-1"/>
    </source>
</evidence>
<evidence type="ECO:0000256" key="1">
    <source>
        <dbReference type="ARBA" id="ARBA00006926"/>
    </source>
</evidence>
<name>A0A3L7K4D5_9BACI</name>
<comment type="caution">
    <text evidence="7">The sequence shown here is derived from an EMBL/GenBank/DDBJ whole genome shotgun (WGS) entry which is preliminary data.</text>
</comment>
<evidence type="ECO:0000256" key="5">
    <source>
        <dbReference type="RuleBase" id="RU000499"/>
    </source>
</evidence>
<dbReference type="PROSITE" id="PS51355">
    <property type="entry name" value="GLUTATHIONE_PEROXID_3"/>
    <property type="match status" value="1"/>
</dbReference>
<dbReference type="AlphaFoldDB" id="A0A3L7K4D5"/>
<comment type="similarity">
    <text evidence="1 5">Belongs to the glutathione peroxidase family.</text>
</comment>
<dbReference type="Gene3D" id="3.40.30.10">
    <property type="entry name" value="Glutaredoxin"/>
    <property type="match status" value="1"/>
</dbReference>
<dbReference type="InterPro" id="IPR000889">
    <property type="entry name" value="Glutathione_peroxidase"/>
</dbReference>
<dbReference type="GO" id="GO:0004601">
    <property type="term" value="F:peroxidase activity"/>
    <property type="evidence" value="ECO:0007669"/>
    <property type="project" value="UniProtKB-KW"/>
</dbReference>
<proteinExistence type="inferred from homology"/>
<organism evidence="7 8">
    <name type="scientific">Falsibacillus albus</name>
    <dbReference type="NCBI Taxonomy" id="2478915"/>
    <lineage>
        <taxon>Bacteria</taxon>
        <taxon>Bacillati</taxon>
        <taxon>Bacillota</taxon>
        <taxon>Bacilli</taxon>
        <taxon>Bacillales</taxon>
        <taxon>Bacillaceae</taxon>
        <taxon>Falsibacillus</taxon>
    </lineage>
</organism>
<dbReference type="PROSITE" id="PS51352">
    <property type="entry name" value="THIOREDOXIN_2"/>
    <property type="match status" value="1"/>
</dbReference>
<dbReference type="OrthoDB" id="9789406at2"/>
<dbReference type="RefSeq" id="WP_121679084.1">
    <property type="nucleotide sequence ID" value="NZ_RCVZ01000002.1"/>
</dbReference>
<dbReference type="Proteomes" id="UP000276770">
    <property type="component" value="Unassembled WGS sequence"/>
</dbReference>
<evidence type="ECO:0000313" key="8">
    <source>
        <dbReference type="Proteomes" id="UP000276770"/>
    </source>
</evidence>
<protein>
    <recommendedName>
        <fullName evidence="5">Glutathione peroxidase</fullName>
    </recommendedName>
</protein>
<dbReference type="PANTHER" id="PTHR11592:SF78">
    <property type="entry name" value="GLUTATHIONE PEROXIDASE"/>
    <property type="match status" value="1"/>
</dbReference>
<accession>A0A3L7K4D5</accession>
<reference evidence="7 8" key="1">
    <citation type="submission" date="2018-10" db="EMBL/GenBank/DDBJ databases">
        <title>Falsibacillus sp. genome draft.</title>
        <authorList>
            <person name="Shi S."/>
        </authorList>
    </citation>
    <scope>NUCLEOTIDE SEQUENCE [LARGE SCALE GENOMIC DNA]</scope>
    <source>
        <strain evidence="7 8">GY 10110</strain>
    </source>
</reference>
<keyword evidence="3 5" id="KW-0560">Oxidoreductase</keyword>
<keyword evidence="2 5" id="KW-0575">Peroxidase</keyword>
<feature type="domain" description="Thioredoxin" evidence="6">
    <location>
        <begin position="1"/>
        <end position="158"/>
    </location>
</feature>
<dbReference type="PRINTS" id="PR01011">
    <property type="entry name" value="GLUTPROXDASE"/>
</dbReference>